<evidence type="ECO:0000313" key="5">
    <source>
        <dbReference type="Proteomes" id="UP000260823"/>
    </source>
</evidence>
<keyword evidence="2" id="KW-0732">Signal</keyword>
<comment type="similarity">
    <text evidence="1">Belongs to the TonB-dependent receptor family.</text>
</comment>
<dbReference type="Pfam" id="PF07715">
    <property type="entry name" value="Plug"/>
    <property type="match status" value="1"/>
</dbReference>
<comment type="subcellular location">
    <subcellularLocation>
        <location evidence="1">Cell outer membrane</location>
        <topology evidence="1">Multi-pass membrane protein</topology>
    </subcellularLocation>
</comment>
<dbReference type="GO" id="GO:0009279">
    <property type="term" value="C:cell outer membrane"/>
    <property type="evidence" value="ECO:0007669"/>
    <property type="project" value="UniProtKB-SubCell"/>
</dbReference>
<reference evidence="4 5" key="1">
    <citation type="submission" date="2018-08" db="EMBL/GenBank/DDBJ databases">
        <title>Mucilaginibacter terrae sp. nov., isolated from manganese diggings.</title>
        <authorList>
            <person name="Huang Y."/>
            <person name="Zhou Z."/>
        </authorList>
    </citation>
    <scope>NUCLEOTIDE SEQUENCE [LARGE SCALE GENOMIC DNA]</scope>
    <source>
        <strain evidence="4 5">ZH6</strain>
    </source>
</reference>
<keyword evidence="5" id="KW-1185">Reference proteome</keyword>
<dbReference type="InterPro" id="IPR039426">
    <property type="entry name" value="TonB-dep_rcpt-like"/>
</dbReference>
<dbReference type="SUPFAM" id="SSF56935">
    <property type="entry name" value="Porins"/>
    <property type="match status" value="1"/>
</dbReference>
<comment type="caution">
    <text evidence="4">The sequence shown here is derived from an EMBL/GenBank/DDBJ whole genome shotgun (WGS) entry which is preliminary data.</text>
</comment>
<dbReference type="InterPro" id="IPR012910">
    <property type="entry name" value="Plug_dom"/>
</dbReference>
<keyword evidence="1" id="KW-0472">Membrane</keyword>
<dbReference type="Proteomes" id="UP000260823">
    <property type="component" value="Unassembled WGS sequence"/>
</dbReference>
<dbReference type="AlphaFoldDB" id="A0A3E2NTS1"/>
<dbReference type="EMBL" id="QWDE01000001">
    <property type="protein sequence ID" value="RFZ84415.1"/>
    <property type="molecule type" value="Genomic_DNA"/>
</dbReference>
<proteinExistence type="inferred from homology"/>
<gene>
    <name evidence="4" type="ORF">DYU05_01970</name>
</gene>
<evidence type="ECO:0000256" key="1">
    <source>
        <dbReference type="PROSITE-ProRule" id="PRU01360"/>
    </source>
</evidence>
<dbReference type="RefSeq" id="WP_117381305.1">
    <property type="nucleotide sequence ID" value="NZ_QWDE01000001.1"/>
</dbReference>
<feature type="domain" description="TonB-dependent receptor plug" evidence="3">
    <location>
        <begin position="715"/>
        <end position="794"/>
    </location>
</feature>
<evidence type="ECO:0000313" key="4">
    <source>
        <dbReference type="EMBL" id="RFZ84415.1"/>
    </source>
</evidence>
<keyword evidence="1" id="KW-0998">Cell outer membrane</keyword>
<protein>
    <recommendedName>
        <fullName evidence="3">TonB-dependent receptor plug domain-containing protein</fullName>
    </recommendedName>
</protein>
<name>A0A3E2NTS1_9SPHI</name>
<sequence>MIRKISTYLLSAICFILLASAASDEDWLTALLYKLDVIRTSYPQEKVHLHTDKPYYAIGDDVWIKAYVVNAENNELSALSKVLYIDIVDDSDSIRKTVALQLANGLSNGVINLSDSTFNTGRYRINAYTRWMQNFDTKFIFSKNIWIGNAREQLNVIADARLDSISDDGFRVNIKFSGSENKSPLAGKPFTYSLVNQNGTLSNGKVITSGTGDAFFNIKVKNWETTNGLILRTSIKLANGNTITQSFPIKTLKGKLDVQFFPEGGRLVAGLRSKVAFKVLSSGGLSAEIKGKVVNNHNKIVAEFTTAHAGMGVFALQPVAADAYTAVIDDRSGGVTRYPLPSVDAQGYVLSINHLTDSVGVQVASSNLLIGKEVALIAQQNGVVKYATKINLNQPVINAHIPESKFSTGLVVFTLLSTNAQPLAERLIFVNHHDHLRMKVNFDKPFYGKREQVNMVVSVEDAAGRPTESNLSIAVTNVAKVAVDSTEASIYASLLLTSDIKGYVENPNYYFAEGSEDKTRHLDNLLLTQGWRRFKWTDLTAYNSKPLIYQPQQSLDITGKMTTINDKPIANGKVTLYGNTSDGIVLLDTTTDADGKFIFENLDFVGTSSLVIRAKNAKNTDNVKITLDRPGNLIVPVDYDATLLSNSGLVSFLQNIEKTQKTSSVLSNKVIVLNEVKVKDRSYLQKNSVAGSSKLGNAYADIVIKKDRIAMYPQLVHAFYGLPGIQVKGNGIYSIGRTISLTKAGGSPMLIVLDGVQVGFDVLMQISPYDVEGIEILKPGVGAAIYGTEGYWGVVVVTLKKGGGDLQRMQQTGLARIKLPGYAEDKEFYTPLYDKQKADNNYNGQRSTIFWQPNLVTNAAGNAKLSFYTADEPATYRIVAEGININGKLLRQEFYVDVKEK</sequence>
<evidence type="ECO:0000256" key="2">
    <source>
        <dbReference type="SAM" id="SignalP"/>
    </source>
</evidence>
<accession>A0A3E2NTS1</accession>
<dbReference type="Gene3D" id="2.170.130.10">
    <property type="entry name" value="TonB-dependent receptor, plug domain"/>
    <property type="match status" value="1"/>
</dbReference>
<keyword evidence="1" id="KW-0813">Transport</keyword>
<dbReference type="PROSITE" id="PS52016">
    <property type="entry name" value="TONB_DEPENDENT_REC_3"/>
    <property type="match status" value="1"/>
</dbReference>
<dbReference type="Gene3D" id="2.60.40.1930">
    <property type="match status" value="1"/>
</dbReference>
<feature type="signal peptide" evidence="2">
    <location>
        <begin position="1"/>
        <end position="21"/>
    </location>
</feature>
<dbReference type="OrthoDB" id="679547at2"/>
<feature type="chain" id="PRO_5017567634" description="TonB-dependent receptor plug domain-containing protein" evidence="2">
    <location>
        <begin position="22"/>
        <end position="901"/>
    </location>
</feature>
<organism evidence="4 5">
    <name type="scientific">Mucilaginibacter terrenus</name>
    <dbReference type="NCBI Taxonomy" id="2482727"/>
    <lineage>
        <taxon>Bacteria</taxon>
        <taxon>Pseudomonadati</taxon>
        <taxon>Bacteroidota</taxon>
        <taxon>Sphingobacteriia</taxon>
        <taxon>Sphingobacteriales</taxon>
        <taxon>Sphingobacteriaceae</taxon>
        <taxon>Mucilaginibacter</taxon>
    </lineage>
</organism>
<dbReference type="InterPro" id="IPR037066">
    <property type="entry name" value="Plug_dom_sf"/>
</dbReference>
<dbReference type="SUPFAM" id="SSF49478">
    <property type="entry name" value="Cna protein B-type domain"/>
    <property type="match status" value="1"/>
</dbReference>
<keyword evidence="1" id="KW-1134">Transmembrane beta strand</keyword>
<keyword evidence="1" id="KW-0812">Transmembrane</keyword>
<evidence type="ECO:0000259" key="3">
    <source>
        <dbReference type="Pfam" id="PF07715"/>
    </source>
</evidence>